<dbReference type="NCBIfam" id="NF007537">
    <property type="entry name" value="PRK10148.1"/>
    <property type="match status" value="1"/>
</dbReference>
<name>A0A443VFC7_RAOPL</name>
<dbReference type="Pfam" id="PF00903">
    <property type="entry name" value="Glyoxalase"/>
    <property type="match status" value="1"/>
</dbReference>
<dbReference type="EMBL" id="QKOX01000041">
    <property type="protein sequence ID" value="RWT16453.1"/>
    <property type="molecule type" value="Genomic_DNA"/>
</dbReference>
<dbReference type="Proteomes" id="UP000288843">
    <property type="component" value="Unassembled WGS sequence"/>
</dbReference>
<protein>
    <submittedName>
        <fullName evidence="2">VOC family metalloprotein YjdN</fullName>
    </submittedName>
</protein>
<dbReference type="PANTHER" id="PTHR33990:SF1">
    <property type="entry name" value="PROTEIN YJDN"/>
    <property type="match status" value="1"/>
</dbReference>
<dbReference type="Gene3D" id="3.10.180.10">
    <property type="entry name" value="2,3-Dihydroxybiphenyl 1,2-Dioxygenase, domain 1"/>
    <property type="match status" value="1"/>
</dbReference>
<dbReference type="PANTHER" id="PTHR33990">
    <property type="entry name" value="PROTEIN YJDN-RELATED"/>
    <property type="match status" value="1"/>
</dbReference>
<dbReference type="SUPFAM" id="SSF54593">
    <property type="entry name" value="Glyoxalase/Bleomycin resistance protein/Dihydroxybiphenyl dioxygenase"/>
    <property type="match status" value="1"/>
</dbReference>
<evidence type="ECO:0000313" key="3">
    <source>
        <dbReference type="Proteomes" id="UP000288843"/>
    </source>
</evidence>
<dbReference type="InterPro" id="IPR029068">
    <property type="entry name" value="Glyas_Bleomycin-R_OHBP_Dase"/>
</dbReference>
<dbReference type="InterPro" id="IPR004360">
    <property type="entry name" value="Glyas_Fos-R_dOase_dom"/>
</dbReference>
<dbReference type="InterPro" id="IPR028973">
    <property type="entry name" value="PhnB-like"/>
</dbReference>
<reference evidence="2 3" key="1">
    <citation type="submission" date="2018-06" db="EMBL/GenBank/DDBJ databases">
        <title>Carbapenemase-producing Enterobacteriaceae present in wastewater treatment plant effluent and nearby surface waters in the US.</title>
        <authorList>
            <person name="Mathys D.A."/>
            <person name="Mollenkopf D.F."/>
            <person name="Feicht S.M."/>
            <person name="Adams R.J."/>
            <person name="Albers A.L."/>
            <person name="Stuever D.M."/>
            <person name="Daniels J.B."/>
            <person name="Wittum T.E."/>
        </authorList>
    </citation>
    <scope>NUCLEOTIDE SEQUENCE [LARGE SCALE GENOMIC DNA]</scope>
    <source>
        <strain evidence="2 3">GEO_47_Down_B</strain>
    </source>
</reference>
<sequence>MPLSPYITFSGNCAAAIAFYRQTLGAELVHQITYGEMPQNAQDAQDAQDGCPSGQHLSADCIAHASLRVAGSELMLGDSPGGETDRYAGFTLVLDTQDLAKGKRWFDSLADGGSVEMDWQETFWAHGFGKTIDRFGVPWMVNVVKQA</sequence>
<feature type="domain" description="Glyoxalase/fosfomycin resistance/dioxygenase" evidence="1">
    <location>
        <begin position="9"/>
        <end position="140"/>
    </location>
</feature>
<gene>
    <name evidence="2" type="primary">yjdN</name>
    <name evidence="2" type="ORF">DN603_26655</name>
</gene>
<accession>A0A443VFC7</accession>
<dbReference type="CDD" id="cd06588">
    <property type="entry name" value="PhnB_like"/>
    <property type="match status" value="1"/>
</dbReference>
<proteinExistence type="predicted"/>
<evidence type="ECO:0000313" key="2">
    <source>
        <dbReference type="EMBL" id="RWT16453.1"/>
    </source>
</evidence>
<comment type="caution">
    <text evidence="2">The sequence shown here is derived from an EMBL/GenBank/DDBJ whole genome shotgun (WGS) entry which is preliminary data.</text>
</comment>
<dbReference type="RefSeq" id="WP_094898335.1">
    <property type="nucleotide sequence ID" value="NZ_BIIS01000012.1"/>
</dbReference>
<dbReference type="AlphaFoldDB" id="A0A443VFC7"/>
<evidence type="ECO:0000259" key="1">
    <source>
        <dbReference type="Pfam" id="PF00903"/>
    </source>
</evidence>
<organism evidence="2 3">
    <name type="scientific">Raoultella planticola</name>
    <name type="common">Klebsiella planticola</name>
    <dbReference type="NCBI Taxonomy" id="575"/>
    <lineage>
        <taxon>Bacteria</taxon>
        <taxon>Pseudomonadati</taxon>
        <taxon>Pseudomonadota</taxon>
        <taxon>Gammaproteobacteria</taxon>
        <taxon>Enterobacterales</taxon>
        <taxon>Enterobacteriaceae</taxon>
        <taxon>Klebsiella/Raoultella group</taxon>
        <taxon>Raoultella</taxon>
    </lineage>
</organism>